<dbReference type="EMBL" id="VEVO01000005">
    <property type="protein sequence ID" value="KAF0041716.1"/>
    <property type="molecule type" value="Genomic_DNA"/>
</dbReference>
<comment type="caution">
    <text evidence="2">The sequence shown here is derived from an EMBL/GenBank/DDBJ whole genome shotgun (WGS) entry which is preliminary data.</text>
</comment>
<evidence type="ECO:0000256" key="1">
    <source>
        <dbReference type="SAM" id="MobiDB-lite"/>
    </source>
</evidence>
<sequence length="226" mass="25401">MSAAEDEEENTLLPSSCSQTGFDCNHTTALTFVISHDVISASKVKSEVLLHVTEVNRYKYSLRHVVQQRLRATETAGSSRRTQETGAAVDNCCKLRELIDRYSWQAGATSQGVSRHRAPPSFEWTPSISSDKRRGPPQQHEDIKYLEHVTFNQSTNHCQCRFPVFFFSSLISDYVTVKRFPPWLRVNSGVVSRGECVLAAEQQKKKKGGSLRIGSDPPQVNLPVIY</sequence>
<feature type="compositionally biased region" description="Basic and acidic residues" evidence="1">
    <location>
        <begin position="130"/>
        <end position="139"/>
    </location>
</feature>
<evidence type="ECO:0000313" key="2">
    <source>
        <dbReference type="EMBL" id="KAF0041716.1"/>
    </source>
</evidence>
<evidence type="ECO:0000313" key="3">
    <source>
        <dbReference type="Proteomes" id="UP000438429"/>
    </source>
</evidence>
<organism evidence="2 3">
    <name type="scientific">Scophthalmus maximus</name>
    <name type="common">Turbot</name>
    <name type="synonym">Psetta maxima</name>
    <dbReference type="NCBI Taxonomy" id="52904"/>
    <lineage>
        <taxon>Eukaryota</taxon>
        <taxon>Metazoa</taxon>
        <taxon>Chordata</taxon>
        <taxon>Craniata</taxon>
        <taxon>Vertebrata</taxon>
        <taxon>Euteleostomi</taxon>
        <taxon>Actinopterygii</taxon>
        <taxon>Neopterygii</taxon>
        <taxon>Teleostei</taxon>
        <taxon>Neoteleostei</taxon>
        <taxon>Acanthomorphata</taxon>
        <taxon>Carangaria</taxon>
        <taxon>Pleuronectiformes</taxon>
        <taxon>Pleuronectoidei</taxon>
        <taxon>Scophthalmidae</taxon>
        <taxon>Scophthalmus</taxon>
    </lineage>
</organism>
<name>A0A6A4T2L6_SCOMX</name>
<reference evidence="2 3" key="1">
    <citation type="submission" date="2019-06" db="EMBL/GenBank/DDBJ databases">
        <title>Draft genomes of female and male turbot (Scophthalmus maximus).</title>
        <authorList>
            <person name="Xu H."/>
            <person name="Xu X.-W."/>
            <person name="Shao C."/>
            <person name="Chen S."/>
        </authorList>
    </citation>
    <scope>NUCLEOTIDE SEQUENCE [LARGE SCALE GENOMIC DNA]</scope>
    <source>
        <strain evidence="2">Ysfricsl-2016a</strain>
        <tissue evidence="2">Blood</tissue>
    </source>
</reference>
<protein>
    <submittedName>
        <fullName evidence="2">Uncharacterized protein</fullName>
    </submittedName>
</protein>
<feature type="region of interest" description="Disordered" evidence="1">
    <location>
        <begin position="110"/>
        <end position="139"/>
    </location>
</feature>
<accession>A0A6A4T2L6</accession>
<dbReference type="Proteomes" id="UP000438429">
    <property type="component" value="Unassembled WGS sequence"/>
</dbReference>
<dbReference type="AlphaFoldDB" id="A0A6A4T2L6"/>
<gene>
    <name evidence="2" type="ORF">F2P81_005248</name>
</gene>
<proteinExistence type="predicted"/>